<evidence type="ECO:0000256" key="5">
    <source>
        <dbReference type="HAMAP-Rule" id="MF_00658"/>
    </source>
</evidence>
<dbReference type="InterPro" id="IPR029026">
    <property type="entry name" value="tRNA_m1G_MTases_N"/>
</dbReference>
<comment type="subcellular location">
    <subcellularLocation>
        <location evidence="5">Cytoplasm</location>
    </subcellularLocation>
</comment>
<comment type="caution">
    <text evidence="6">The sequence shown here is derived from an EMBL/GenBank/DDBJ whole genome shotgun (WGS) entry which is preliminary data.</text>
</comment>
<proteinExistence type="inferred from homology"/>
<keyword evidence="5" id="KW-0698">rRNA processing</keyword>
<dbReference type="PANTHER" id="PTHR33603">
    <property type="entry name" value="METHYLTRANSFERASE"/>
    <property type="match status" value="1"/>
</dbReference>
<dbReference type="SUPFAM" id="SSF75217">
    <property type="entry name" value="alpha/beta knot"/>
    <property type="match status" value="1"/>
</dbReference>
<evidence type="ECO:0000256" key="2">
    <source>
        <dbReference type="ARBA" id="ARBA00022679"/>
    </source>
</evidence>
<reference evidence="7" key="1">
    <citation type="submission" date="2016-06" db="EMBL/GenBank/DDBJ databases">
        <title>Draft genome sequence of Desulfoplanes formicivorans strain Pf12B.</title>
        <authorList>
            <person name="Watanabe M."/>
            <person name="Kojima H."/>
            <person name="Fukui M."/>
        </authorList>
    </citation>
    <scope>NUCLEOTIDE SEQUENCE [LARGE SCALE GENOMIC DNA]</scope>
    <source>
        <strain evidence="7">Pf12B</strain>
    </source>
</reference>
<dbReference type="STRING" id="1592317.DPF_2521"/>
<dbReference type="EMBL" id="BDFE01000020">
    <property type="protein sequence ID" value="GAU09788.1"/>
    <property type="molecule type" value="Genomic_DNA"/>
</dbReference>
<gene>
    <name evidence="5" type="primary">rlmH</name>
    <name evidence="6" type="ORF">DPF_2521</name>
</gene>
<name>A0A194AKE7_9BACT</name>
<keyword evidence="1 5" id="KW-0489">Methyltransferase</keyword>
<sequence>MLRIHYIFVGKLKTPFWRSAADHYDNRIKRWYKCRETIIRDGAGKDPSEKIAREGRAILSKITPGDLVICLDEHGRTMTSTGLAHTLQTWFEHPAKAPCFVIGGAYGLDQQVLDRADILLSLGPMTLPHELARVTLLEQLYRAGTILKKIPYHHA</sequence>
<protein>
    <recommendedName>
        <fullName evidence="5">Ribosomal RNA large subunit methyltransferase H</fullName>
        <ecNumber evidence="5">2.1.1.177</ecNumber>
    </recommendedName>
    <alternativeName>
        <fullName evidence="5">23S rRNA (pseudouridine1915-N3)-methyltransferase</fullName>
    </alternativeName>
    <alternativeName>
        <fullName evidence="5">23S rRNA m3Psi1915 methyltransferase</fullName>
    </alternativeName>
    <alternativeName>
        <fullName evidence="5">rRNA (pseudouridine-N3-)-methyltransferase RlmH</fullName>
    </alternativeName>
</protein>
<dbReference type="HAMAP" id="MF_00658">
    <property type="entry name" value="23SrRNA_methyltr_H"/>
    <property type="match status" value="1"/>
</dbReference>
<dbReference type="RefSeq" id="WP_069860024.1">
    <property type="nucleotide sequence ID" value="NZ_BDFE01000020.1"/>
</dbReference>
<organism evidence="6 7">
    <name type="scientific">Desulfoplanes formicivorans</name>
    <dbReference type="NCBI Taxonomy" id="1592317"/>
    <lineage>
        <taxon>Bacteria</taxon>
        <taxon>Pseudomonadati</taxon>
        <taxon>Thermodesulfobacteriota</taxon>
        <taxon>Desulfovibrionia</taxon>
        <taxon>Desulfovibrionales</taxon>
        <taxon>Desulfoplanaceae</taxon>
        <taxon>Desulfoplanes</taxon>
    </lineage>
</organism>
<keyword evidence="3 5" id="KW-0949">S-adenosyl-L-methionine</keyword>
<dbReference type="GO" id="GO:0005737">
    <property type="term" value="C:cytoplasm"/>
    <property type="evidence" value="ECO:0007669"/>
    <property type="project" value="UniProtKB-SubCell"/>
</dbReference>
<accession>A0A194AKE7</accession>
<dbReference type="EC" id="2.1.1.177" evidence="5"/>
<evidence type="ECO:0000256" key="1">
    <source>
        <dbReference type="ARBA" id="ARBA00022603"/>
    </source>
</evidence>
<feature type="binding site" evidence="5">
    <location>
        <position position="71"/>
    </location>
    <ligand>
        <name>S-adenosyl-L-methionine</name>
        <dbReference type="ChEBI" id="CHEBI:59789"/>
    </ligand>
</feature>
<keyword evidence="5" id="KW-0963">Cytoplasm</keyword>
<dbReference type="AlphaFoldDB" id="A0A194AKE7"/>
<feature type="binding site" evidence="5">
    <location>
        <position position="103"/>
    </location>
    <ligand>
        <name>S-adenosyl-L-methionine</name>
        <dbReference type="ChEBI" id="CHEBI:59789"/>
    </ligand>
</feature>
<evidence type="ECO:0000313" key="7">
    <source>
        <dbReference type="Proteomes" id="UP000095200"/>
    </source>
</evidence>
<dbReference type="PANTHER" id="PTHR33603:SF1">
    <property type="entry name" value="RIBOSOMAL RNA LARGE SUBUNIT METHYLTRANSFERASE H"/>
    <property type="match status" value="1"/>
</dbReference>
<comment type="similarity">
    <text evidence="4 5">Belongs to the RNA methyltransferase RlmH family.</text>
</comment>
<dbReference type="Gene3D" id="3.40.1280.10">
    <property type="match status" value="1"/>
</dbReference>
<dbReference type="OrthoDB" id="9806643at2"/>
<evidence type="ECO:0000256" key="3">
    <source>
        <dbReference type="ARBA" id="ARBA00022691"/>
    </source>
</evidence>
<dbReference type="InterPro" id="IPR003742">
    <property type="entry name" value="RlmH-like"/>
</dbReference>
<keyword evidence="7" id="KW-1185">Reference proteome</keyword>
<dbReference type="Proteomes" id="UP000095200">
    <property type="component" value="Unassembled WGS sequence"/>
</dbReference>
<comment type="subunit">
    <text evidence="5">Homodimer.</text>
</comment>
<dbReference type="PIRSF" id="PIRSF004505">
    <property type="entry name" value="MT_bac"/>
    <property type="match status" value="1"/>
</dbReference>
<dbReference type="CDD" id="cd18081">
    <property type="entry name" value="RlmH-like"/>
    <property type="match status" value="1"/>
</dbReference>
<dbReference type="GO" id="GO:0070038">
    <property type="term" value="F:rRNA (pseudouridine-N3-)-methyltransferase activity"/>
    <property type="evidence" value="ECO:0007669"/>
    <property type="project" value="UniProtKB-UniRule"/>
</dbReference>
<keyword evidence="2 5" id="KW-0808">Transferase</keyword>
<feature type="binding site" evidence="5">
    <location>
        <begin position="122"/>
        <end position="127"/>
    </location>
    <ligand>
        <name>S-adenosyl-L-methionine</name>
        <dbReference type="ChEBI" id="CHEBI:59789"/>
    </ligand>
</feature>
<comment type="catalytic activity">
    <reaction evidence="5">
        <text>pseudouridine(1915) in 23S rRNA + S-adenosyl-L-methionine = N(3)-methylpseudouridine(1915) in 23S rRNA + S-adenosyl-L-homocysteine + H(+)</text>
        <dbReference type="Rhea" id="RHEA:42752"/>
        <dbReference type="Rhea" id="RHEA-COMP:10221"/>
        <dbReference type="Rhea" id="RHEA-COMP:10222"/>
        <dbReference type="ChEBI" id="CHEBI:15378"/>
        <dbReference type="ChEBI" id="CHEBI:57856"/>
        <dbReference type="ChEBI" id="CHEBI:59789"/>
        <dbReference type="ChEBI" id="CHEBI:65314"/>
        <dbReference type="ChEBI" id="CHEBI:74486"/>
        <dbReference type="EC" id="2.1.1.177"/>
    </reaction>
</comment>
<comment type="function">
    <text evidence="5">Specifically methylates the pseudouridine at position 1915 (m3Psi1915) in 23S rRNA.</text>
</comment>
<evidence type="ECO:0000313" key="6">
    <source>
        <dbReference type="EMBL" id="GAU09788.1"/>
    </source>
</evidence>
<evidence type="ECO:0000256" key="4">
    <source>
        <dbReference type="ARBA" id="ARBA00038303"/>
    </source>
</evidence>
<dbReference type="InterPro" id="IPR029028">
    <property type="entry name" value="Alpha/beta_knot_MTases"/>
</dbReference>
<dbReference type="Pfam" id="PF02590">
    <property type="entry name" value="SPOUT_MTase"/>
    <property type="match status" value="1"/>
</dbReference>